<dbReference type="AlphaFoldDB" id="A0ABD3LDR8"/>
<gene>
    <name evidence="2" type="ORF">ACJRO7_009893</name>
</gene>
<keyword evidence="3" id="KW-1185">Reference proteome</keyword>
<dbReference type="PANTHER" id="PTHR13586">
    <property type="entry name" value="SCD6 PROTEIN-RELATED"/>
    <property type="match status" value="1"/>
</dbReference>
<comment type="caution">
    <text evidence="2">The sequence shown here is derived from an EMBL/GenBank/DDBJ whole genome shotgun (WGS) entry which is preliminary data.</text>
</comment>
<feature type="compositionally biased region" description="Polar residues" evidence="1">
    <location>
        <begin position="331"/>
        <end position="340"/>
    </location>
</feature>
<dbReference type="Proteomes" id="UP001634007">
    <property type="component" value="Unassembled WGS sequence"/>
</dbReference>
<name>A0ABD3LDR8_EUCGL</name>
<feature type="compositionally biased region" description="Basic and acidic residues" evidence="1">
    <location>
        <begin position="478"/>
        <end position="487"/>
    </location>
</feature>
<organism evidence="2 3">
    <name type="scientific">Eucalyptus globulus</name>
    <name type="common">Tasmanian blue gum</name>
    <dbReference type="NCBI Taxonomy" id="34317"/>
    <lineage>
        <taxon>Eukaryota</taxon>
        <taxon>Viridiplantae</taxon>
        <taxon>Streptophyta</taxon>
        <taxon>Embryophyta</taxon>
        <taxon>Tracheophyta</taxon>
        <taxon>Spermatophyta</taxon>
        <taxon>Magnoliopsida</taxon>
        <taxon>eudicotyledons</taxon>
        <taxon>Gunneridae</taxon>
        <taxon>Pentapetalae</taxon>
        <taxon>rosids</taxon>
        <taxon>malvids</taxon>
        <taxon>Myrtales</taxon>
        <taxon>Myrtaceae</taxon>
        <taxon>Myrtoideae</taxon>
        <taxon>Eucalypteae</taxon>
        <taxon>Eucalyptus</taxon>
    </lineage>
</organism>
<accession>A0ABD3LDR8</accession>
<evidence type="ECO:0000313" key="2">
    <source>
        <dbReference type="EMBL" id="KAL3748724.1"/>
    </source>
</evidence>
<proteinExistence type="predicted"/>
<dbReference type="PANTHER" id="PTHR13586:SF0">
    <property type="entry name" value="TRAILER HITCH, ISOFORM H"/>
    <property type="match status" value="1"/>
</dbReference>
<reference evidence="2 3" key="1">
    <citation type="submission" date="2024-11" db="EMBL/GenBank/DDBJ databases">
        <title>Chromosome-level genome assembly of Eucalyptus globulus Labill. provides insights into its genome evolution.</title>
        <authorList>
            <person name="Li X."/>
        </authorList>
    </citation>
    <scope>NUCLEOTIDE SEQUENCE [LARGE SCALE GENOMIC DNA]</scope>
    <source>
        <strain evidence="2">CL2024</strain>
        <tissue evidence="2">Fresh tender leaves</tissue>
    </source>
</reference>
<evidence type="ECO:0000256" key="1">
    <source>
        <dbReference type="SAM" id="MobiDB-lite"/>
    </source>
</evidence>
<feature type="region of interest" description="Disordered" evidence="1">
    <location>
        <begin position="461"/>
        <end position="487"/>
    </location>
</feature>
<feature type="region of interest" description="Disordered" evidence="1">
    <location>
        <begin position="308"/>
        <end position="361"/>
    </location>
</feature>
<dbReference type="EMBL" id="JBJKBG010000002">
    <property type="protein sequence ID" value="KAL3748724.1"/>
    <property type="molecule type" value="Genomic_DNA"/>
</dbReference>
<sequence length="487" mass="53148">MRYAGVLYRIDPHDAIIGLANGAMSSVPSFVVSSWSPSFRFSCAVVVDRSALGRAQRCLAIAVELQVLSSESQPEKVTSDLPDDPAIIQAIFFHSSSASAITPPATIISRPNSSTGLPPGLAAYHIKQPMQYPETNPLTMSIATTYGLSDSLKPPFIMDSLTSTFLQIYHWDLLRSRITSISSAAKCSSTAGLNINPIPQVIHGATFVRGSGLVPESLPLAMFHMNESGSLNHMGDLKPLPMTPILMKIKEVVKCLTSGSLPRELTGAQVYKGNLQNHNSITSKSAKRGKRVLLSTLNYKAYEEGKGEKKPSELVFTNTKPWARENRAESRTNQNTSNSRKGGKKIGWADRQHHQTSKSISIPHLGAKYAEDFDILGNHSKTHSKTKANASDLPAVDAEVVDAAMKLGKKMSFPFWMGAWLFEGRLCDSLSTGPPGPWKPKISELWKLDMETFGYCQVHHKSHGSRMSRPGGNPNVSSERRENGYAG</sequence>
<protein>
    <submittedName>
        <fullName evidence="2">Uncharacterized protein</fullName>
    </submittedName>
</protein>
<evidence type="ECO:0000313" key="3">
    <source>
        <dbReference type="Proteomes" id="UP001634007"/>
    </source>
</evidence>